<gene>
    <name evidence="1" type="ORF">FA15DRAFT_754181</name>
</gene>
<organism evidence="1 2">
    <name type="scientific">Coprinopsis marcescibilis</name>
    <name type="common">Agaric fungus</name>
    <name type="synonym">Psathyrella marcescibilis</name>
    <dbReference type="NCBI Taxonomy" id="230819"/>
    <lineage>
        <taxon>Eukaryota</taxon>
        <taxon>Fungi</taxon>
        <taxon>Dikarya</taxon>
        <taxon>Basidiomycota</taxon>
        <taxon>Agaricomycotina</taxon>
        <taxon>Agaricomycetes</taxon>
        <taxon>Agaricomycetidae</taxon>
        <taxon>Agaricales</taxon>
        <taxon>Agaricineae</taxon>
        <taxon>Psathyrellaceae</taxon>
        <taxon>Coprinopsis</taxon>
    </lineage>
</organism>
<evidence type="ECO:0000313" key="2">
    <source>
        <dbReference type="Proteomes" id="UP000307440"/>
    </source>
</evidence>
<dbReference type="AlphaFoldDB" id="A0A5C3L3P1"/>
<proteinExistence type="predicted"/>
<accession>A0A5C3L3P1</accession>
<dbReference type="STRING" id="230819.A0A5C3L3P1"/>
<reference evidence="1 2" key="1">
    <citation type="journal article" date="2019" name="Nat. Ecol. Evol.">
        <title>Megaphylogeny resolves global patterns of mushroom evolution.</title>
        <authorList>
            <person name="Varga T."/>
            <person name="Krizsan K."/>
            <person name="Foldi C."/>
            <person name="Dima B."/>
            <person name="Sanchez-Garcia M."/>
            <person name="Sanchez-Ramirez S."/>
            <person name="Szollosi G.J."/>
            <person name="Szarkandi J.G."/>
            <person name="Papp V."/>
            <person name="Albert L."/>
            <person name="Andreopoulos W."/>
            <person name="Angelini C."/>
            <person name="Antonin V."/>
            <person name="Barry K.W."/>
            <person name="Bougher N.L."/>
            <person name="Buchanan P."/>
            <person name="Buyck B."/>
            <person name="Bense V."/>
            <person name="Catcheside P."/>
            <person name="Chovatia M."/>
            <person name="Cooper J."/>
            <person name="Damon W."/>
            <person name="Desjardin D."/>
            <person name="Finy P."/>
            <person name="Geml J."/>
            <person name="Haridas S."/>
            <person name="Hughes K."/>
            <person name="Justo A."/>
            <person name="Karasinski D."/>
            <person name="Kautmanova I."/>
            <person name="Kiss B."/>
            <person name="Kocsube S."/>
            <person name="Kotiranta H."/>
            <person name="LaButti K.M."/>
            <person name="Lechner B.E."/>
            <person name="Liimatainen K."/>
            <person name="Lipzen A."/>
            <person name="Lukacs Z."/>
            <person name="Mihaltcheva S."/>
            <person name="Morgado L.N."/>
            <person name="Niskanen T."/>
            <person name="Noordeloos M.E."/>
            <person name="Ohm R.A."/>
            <person name="Ortiz-Santana B."/>
            <person name="Ovrebo C."/>
            <person name="Racz N."/>
            <person name="Riley R."/>
            <person name="Savchenko A."/>
            <person name="Shiryaev A."/>
            <person name="Soop K."/>
            <person name="Spirin V."/>
            <person name="Szebenyi C."/>
            <person name="Tomsovsky M."/>
            <person name="Tulloss R.E."/>
            <person name="Uehling J."/>
            <person name="Grigoriev I.V."/>
            <person name="Vagvolgyi C."/>
            <person name="Papp T."/>
            <person name="Martin F.M."/>
            <person name="Miettinen O."/>
            <person name="Hibbett D.S."/>
            <person name="Nagy L.G."/>
        </authorList>
    </citation>
    <scope>NUCLEOTIDE SEQUENCE [LARGE SCALE GENOMIC DNA]</scope>
    <source>
        <strain evidence="1 2">CBS 121175</strain>
    </source>
</reference>
<dbReference type="Gene3D" id="3.80.10.10">
    <property type="entry name" value="Ribonuclease Inhibitor"/>
    <property type="match status" value="1"/>
</dbReference>
<evidence type="ECO:0000313" key="1">
    <source>
        <dbReference type="EMBL" id="TFK27614.1"/>
    </source>
</evidence>
<dbReference type="EMBL" id="ML210163">
    <property type="protein sequence ID" value="TFK27614.1"/>
    <property type="molecule type" value="Genomic_DNA"/>
</dbReference>
<dbReference type="Proteomes" id="UP000307440">
    <property type="component" value="Unassembled WGS sequence"/>
</dbReference>
<dbReference type="Gene3D" id="1.20.1280.50">
    <property type="match status" value="1"/>
</dbReference>
<dbReference type="OrthoDB" id="3249706at2759"/>
<keyword evidence="2" id="KW-1185">Reference proteome</keyword>
<sequence>MTSITKPQMSTRLPPADSLRRTCYMDFLPPELLAEIFAYCLPYGRNSQPTLRQDSVPVVLCNVCRTWREVALGHSNLWTDLVVEGKGEDDIGSADVVERLQDWFGRAGRRPLSLTIRTLGPAGTKEPEDTGPVDTSNSPVGIFSSPLLQRVRDLALELQSFTSLKALPVGHFPFLESLVVRYTPSVSVEHHDRSTPALTCFDASPSIRRVCFYDFVPIALPWSQLTHLVLCFAINSAFYANVMSSCINLQCAVLIERMTSPNELALSPAKAPATLPHLHDLEVAIFPPSGEDEIGRLVLYPTIFRFCTLPGLKSLRLLTASRVGAFNPSNWPESWRKAFYANLGSLRRLTLNIHPLSETHYRDLFGAAGNLEVLALELYNSLNQLKTIKDALMVEGGQVVTLSESDSVHDAQGQQKGQPLLPKLKIIRCRAPTISDDFSFITQDDYFAKLVQSRTTSPSCARIEKVVLVSAETSVLNDVGIRKRACKYFEESVANGMEVEFLPAERIWYDGVIFSNDWSEAPSF</sequence>
<protein>
    <submittedName>
        <fullName evidence="1">Uncharacterized protein</fullName>
    </submittedName>
</protein>
<name>A0A5C3L3P1_COPMA</name>
<dbReference type="InterPro" id="IPR032675">
    <property type="entry name" value="LRR_dom_sf"/>
</dbReference>